<dbReference type="SMART" id="SM00470">
    <property type="entry name" value="ParB"/>
    <property type="match status" value="1"/>
</dbReference>
<dbReference type="GO" id="GO:0003677">
    <property type="term" value="F:DNA binding"/>
    <property type="evidence" value="ECO:0007669"/>
    <property type="project" value="InterPro"/>
</dbReference>
<dbReference type="InterPro" id="IPR050336">
    <property type="entry name" value="Chromosome_partition/occlusion"/>
</dbReference>
<dbReference type="EMBL" id="BANI01000040">
    <property type="protein sequence ID" value="GAN95928.1"/>
    <property type="molecule type" value="Genomic_DNA"/>
</dbReference>
<dbReference type="InterPro" id="IPR040873">
    <property type="entry name" value="SoPB_HTH"/>
</dbReference>
<evidence type="ECO:0000313" key="4">
    <source>
        <dbReference type="Proteomes" id="UP000032675"/>
    </source>
</evidence>
<organism evidence="3 4">
    <name type="scientific">Komagataeibacter europaeus NBRC 3261</name>
    <dbReference type="NCBI Taxonomy" id="1234669"/>
    <lineage>
        <taxon>Bacteria</taxon>
        <taxon>Pseudomonadati</taxon>
        <taxon>Pseudomonadota</taxon>
        <taxon>Alphaproteobacteria</taxon>
        <taxon>Acetobacterales</taxon>
        <taxon>Acetobacteraceae</taxon>
        <taxon>Komagataeibacter</taxon>
    </lineage>
</organism>
<dbReference type="GO" id="GO:0005694">
    <property type="term" value="C:chromosome"/>
    <property type="evidence" value="ECO:0007669"/>
    <property type="project" value="TreeGrafter"/>
</dbReference>
<dbReference type="Pfam" id="PF18090">
    <property type="entry name" value="SoPB_HTH"/>
    <property type="match status" value="1"/>
</dbReference>
<gene>
    <name evidence="3" type="ORF">Geu3261_0042_003</name>
</gene>
<reference evidence="3 4" key="1">
    <citation type="submission" date="2012-11" db="EMBL/GenBank/DDBJ databases">
        <title>Whole genome sequence of Gluconacetobacter europaeus NBRC3261.</title>
        <authorList>
            <person name="Azuma Y."/>
            <person name="Higashiura N."/>
            <person name="Hirakawa H."/>
            <person name="Matsushita K."/>
        </authorList>
    </citation>
    <scope>NUCLEOTIDE SEQUENCE [LARGE SCALE GENOMIC DNA]</scope>
    <source>
        <strain evidence="3 4">NBRC 3261</strain>
    </source>
</reference>
<dbReference type="SUPFAM" id="SSF110849">
    <property type="entry name" value="ParB/Sulfiredoxin"/>
    <property type="match status" value="1"/>
</dbReference>
<sequence>MSGKNRAFADGLTAAISGVTARQGQSRPNRSIINARTNRLAEVASGKVVTRTHEFIDPARCKMWEGHNRDYAALSYENCRELIESIRAQGRQEVPAIVRRLTNNPDFDFEVICGARRHWSVSWLNANNYRDIKFLVEPREMEDEEAFRIADLENRAREDLTDYERAKDYLLGLDRYYHGRQKTMADRLNVSEAWLSRYLDLARLPEAVTRAFVSPHDIRLKHVMQIKPLIKDSASREVVYEAAERIAALRSKDQNYLVEPAAVARELENAVATELGHLRRGSPRSPKRGAVAITRDTDGKEIVKIDAKSPKRLQVTFMLAELRSREEMEEAVKLLTDRYWPVQE</sequence>
<feature type="domain" description="ParB-like N-terminal" evidence="2">
    <location>
        <begin position="54"/>
        <end position="155"/>
    </location>
</feature>
<dbReference type="Gene3D" id="1.10.10.2830">
    <property type="match status" value="1"/>
</dbReference>
<dbReference type="SUPFAM" id="SSF109709">
    <property type="entry name" value="KorB DNA-binding domain-like"/>
    <property type="match status" value="1"/>
</dbReference>
<name>A0A0D6PY18_KOMEU</name>
<protein>
    <submittedName>
        <fullName evidence="3">Replication protein B</fullName>
    </submittedName>
</protein>
<dbReference type="InterPro" id="IPR036086">
    <property type="entry name" value="ParB/Sulfiredoxin_sf"/>
</dbReference>
<dbReference type="PANTHER" id="PTHR33375">
    <property type="entry name" value="CHROMOSOME-PARTITIONING PROTEIN PARB-RELATED"/>
    <property type="match status" value="1"/>
</dbReference>
<evidence type="ECO:0000313" key="3">
    <source>
        <dbReference type="EMBL" id="GAN95928.1"/>
    </source>
</evidence>
<dbReference type="InterPro" id="IPR037972">
    <property type="entry name" value="RepB_N"/>
</dbReference>
<evidence type="ECO:0000256" key="1">
    <source>
        <dbReference type="ARBA" id="ARBA00006295"/>
    </source>
</evidence>
<dbReference type="InterPro" id="IPR003115">
    <property type="entry name" value="ParB_N"/>
</dbReference>
<comment type="similarity">
    <text evidence="1">Belongs to the ParB family.</text>
</comment>
<dbReference type="CDD" id="cd16405">
    <property type="entry name" value="RepB_like_N"/>
    <property type="match status" value="1"/>
</dbReference>
<dbReference type="InterPro" id="IPR004437">
    <property type="entry name" value="ParB/RepB/Spo0J"/>
</dbReference>
<proteinExistence type="inferred from homology"/>
<dbReference type="Proteomes" id="UP000032675">
    <property type="component" value="Unassembled WGS sequence"/>
</dbReference>
<comment type="caution">
    <text evidence="3">The sequence shown here is derived from an EMBL/GenBank/DDBJ whole genome shotgun (WGS) entry which is preliminary data.</text>
</comment>
<dbReference type="AlphaFoldDB" id="A0A0D6PY18"/>
<dbReference type="RefSeq" id="WP_052957773.1">
    <property type="nucleotide sequence ID" value="NZ_BANI01000040.1"/>
</dbReference>
<dbReference type="GO" id="GO:0007059">
    <property type="term" value="P:chromosome segregation"/>
    <property type="evidence" value="ECO:0007669"/>
    <property type="project" value="TreeGrafter"/>
</dbReference>
<dbReference type="PANTHER" id="PTHR33375:SF1">
    <property type="entry name" value="CHROMOSOME-PARTITIONING PROTEIN PARB-RELATED"/>
    <property type="match status" value="1"/>
</dbReference>
<evidence type="ECO:0000259" key="2">
    <source>
        <dbReference type="SMART" id="SM00470"/>
    </source>
</evidence>
<dbReference type="NCBIfam" id="TIGR00180">
    <property type="entry name" value="parB_part"/>
    <property type="match status" value="1"/>
</dbReference>
<accession>A0A0D6PY18</accession>